<evidence type="ECO:0000259" key="4">
    <source>
        <dbReference type="PROSITE" id="PS51186"/>
    </source>
</evidence>
<dbReference type="InterPro" id="IPR016181">
    <property type="entry name" value="Acyl_CoA_acyltransferase"/>
</dbReference>
<organism evidence="5 6">
    <name type="scientific">Sphingomonas aerophila</name>
    <dbReference type="NCBI Taxonomy" id="1344948"/>
    <lineage>
        <taxon>Bacteria</taxon>
        <taxon>Pseudomonadati</taxon>
        <taxon>Pseudomonadota</taxon>
        <taxon>Alphaproteobacteria</taxon>
        <taxon>Sphingomonadales</taxon>
        <taxon>Sphingomonadaceae</taxon>
        <taxon>Sphingomonas</taxon>
    </lineage>
</organism>
<evidence type="ECO:0000256" key="2">
    <source>
        <dbReference type="ARBA" id="ARBA00022741"/>
    </source>
</evidence>
<name>A0A7W9ETT0_9SPHN</name>
<protein>
    <submittedName>
        <fullName evidence="5">GNAT superfamily N-acetyltransferase</fullName>
    </submittedName>
</protein>
<feature type="domain" description="N-acetyltransferase" evidence="4">
    <location>
        <begin position="245"/>
        <end position="392"/>
    </location>
</feature>
<dbReference type="RefSeq" id="WP_184055819.1">
    <property type="nucleotide sequence ID" value="NZ_JACIJK010000003.1"/>
</dbReference>
<dbReference type="PROSITE" id="PS51186">
    <property type="entry name" value="GNAT"/>
    <property type="match status" value="1"/>
</dbReference>
<keyword evidence="6" id="KW-1185">Reference proteome</keyword>
<dbReference type="InterPro" id="IPR013815">
    <property type="entry name" value="ATP_grasp_subdomain_1"/>
</dbReference>
<comment type="caution">
    <text evidence="5">The sequence shown here is derived from an EMBL/GenBank/DDBJ whole genome shotgun (WGS) entry which is preliminary data.</text>
</comment>
<dbReference type="GO" id="GO:0005524">
    <property type="term" value="F:ATP binding"/>
    <property type="evidence" value="ECO:0007669"/>
    <property type="project" value="UniProtKB-KW"/>
</dbReference>
<keyword evidence="5" id="KW-0808">Transferase</keyword>
<evidence type="ECO:0000313" key="5">
    <source>
        <dbReference type="EMBL" id="MBB5714486.1"/>
    </source>
</evidence>
<dbReference type="SUPFAM" id="SSF56059">
    <property type="entry name" value="Glutathione synthetase ATP-binding domain-like"/>
    <property type="match status" value="1"/>
</dbReference>
<dbReference type="Pfam" id="PF00583">
    <property type="entry name" value="Acetyltransf_1"/>
    <property type="match status" value="1"/>
</dbReference>
<evidence type="ECO:0000256" key="3">
    <source>
        <dbReference type="ARBA" id="ARBA00022840"/>
    </source>
</evidence>
<gene>
    <name evidence="5" type="ORF">FHS94_001317</name>
</gene>
<proteinExistence type="predicted"/>
<dbReference type="Pfam" id="PF13549">
    <property type="entry name" value="ATP-grasp_5"/>
    <property type="match status" value="1"/>
</dbReference>
<keyword evidence="3" id="KW-0067">ATP-binding</keyword>
<evidence type="ECO:0000313" key="6">
    <source>
        <dbReference type="Proteomes" id="UP000546200"/>
    </source>
</evidence>
<reference evidence="5 6" key="1">
    <citation type="submission" date="2020-08" db="EMBL/GenBank/DDBJ databases">
        <title>Genomic Encyclopedia of Type Strains, Phase IV (KMG-IV): sequencing the most valuable type-strain genomes for metagenomic binning, comparative biology and taxonomic classification.</title>
        <authorList>
            <person name="Goeker M."/>
        </authorList>
    </citation>
    <scope>NUCLEOTIDE SEQUENCE [LARGE SCALE GENOMIC DNA]</scope>
    <source>
        <strain evidence="5 6">DSM 100044</strain>
    </source>
</reference>
<accession>A0A7W9ETT0</accession>
<dbReference type="InterPro" id="IPR000182">
    <property type="entry name" value="GNAT_dom"/>
</dbReference>
<dbReference type="Gene3D" id="3.40.630.30">
    <property type="match status" value="1"/>
</dbReference>
<dbReference type="Gene3D" id="3.30.470.20">
    <property type="entry name" value="ATP-grasp fold, B domain"/>
    <property type="match status" value="1"/>
</dbReference>
<keyword evidence="1" id="KW-0436">Ligase</keyword>
<keyword evidence="2" id="KW-0547">Nucleotide-binding</keyword>
<evidence type="ECO:0000256" key="1">
    <source>
        <dbReference type="ARBA" id="ARBA00022598"/>
    </source>
</evidence>
<dbReference type="SUPFAM" id="SSF55729">
    <property type="entry name" value="Acyl-CoA N-acyltransferases (Nat)"/>
    <property type="match status" value="1"/>
</dbReference>
<dbReference type="EMBL" id="JACIJK010000003">
    <property type="protein sequence ID" value="MBB5714486.1"/>
    <property type="molecule type" value="Genomic_DNA"/>
</dbReference>
<dbReference type="GO" id="GO:0016874">
    <property type="term" value="F:ligase activity"/>
    <property type="evidence" value="ECO:0007669"/>
    <property type="project" value="UniProtKB-KW"/>
</dbReference>
<dbReference type="AlphaFoldDB" id="A0A7W9ETT0"/>
<dbReference type="Proteomes" id="UP000546200">
    <property type="component" value="Unassembled WGS sequence"/>
</dbReference>
<dbReference type="PANTHER" id="PTHR43334:SF1">
    <property type="entry name" value="3-HYDROXYPROPIONATE--COA LIGASE [ADP-FORMING]"/>
    <property type="match status" value="1"/>
</dbReference>
<dbReference type="Gene3D" id="3.30.1490.20">
    <property type="entry name" value="ATP-grasp fold, A domain"/>
    <property type="match status" value="1"/>
</dbReference>
<dbReference type="GO" id="GO:0016747">
    <property type="term" value="F:acyltransferase activity, transferring groups other than amino-acyl groups"/>
    <property type="evidence" value="ECO:0007669"/>
    <property type="project" value="InterPro"/>
</dbReference>
<dbReference type="PANTHER" id="PTHR43334">
    <property type="entry name" value="ACETATE--COA LIGASE [ADP-FORMING]"/>
    <property type="match status" value="1"/>
</dbReference>
<dbReference type="CDD" id="cd04301">
    <property type="entry name" value="NAT_SF"/>
    <property type="match status" value="1"/>
</dbReference>
<dbReference type="InterPro" id="IPR051538">
    <property type="entry name" value="Acyl-CoA_Synth/Transferase"/>
</dbReference>
<sequence>MLQAAEARALLSAYGVPTVSSRLARDAEAVAEACGKIDGAFAVKIVSPQLSHKTDVGGVALDLPTPEAAVAAAQVMKSRIGHEHPDACLIGFEVEPMIRVPHSIELLVGLAQDPVFGPVITVGAGGEAVEVLADRALELPPLDDELARAMIARTRVSRLLAGYRHVPPADIDAIVRVINAVSAIAVDLPDIVELDINPLLVHPGGVVALDYRVRIAETPQQSRLAIRPVPNEWTGDLVTRAGVALHVRPVIPTDEDALAELFRHVSPEVMRFRFLTGLWEVGRDRLVAMSQVDYRRTINFLAFAGPTLIATAMLACDPDLTRAELAVSVHRDWKGKGVSWTLVEHVLRYARAEGISTVESIESIDNHAALSLEREMGFVPQGGGEPGERVVR</sequence>